<name>A0ABT4ZH61_9RHOB</name>
<evidence type="ECO:0000256" key="2">
    <source>
        <dbReference type="ARBA" id="ARBA00023125"/>
    </source>
</evidence>
<evidence type="ECO:0000256" key="3">
    <source>
        <dbReference type="ARBA" id="ARBA00023163"/>
    </source>
</evidence>
<dbReference type="InterPro" id="IPR020449">
    <property type="entry name" value="Tscrpt_reg_AraC-type_HTH"/>
</dbReference>
<dbReference type="SUPFAM" id="SSF52317">
    <property type="entry name" value="Class I glutamine amidotransferase-like"/>
    <property type="match status" value="1"/>
</dbReference>
<dbReference type="PANTHER" id="PTHR43130">
    <property type="entry name" value="ARAC-FAMILY TRANSCRIPTIONAL REGULATOR"/>
    <property type="match status" value="1"/>
</dbReference>
<dbReference type="PRINTS" id="PR00032">
    <property type="entry name" value="HTHARAC"/>
</dbReference>
<keyword evidence="1" id="KW-0805">Transcription regulation</keyword>
<keyword evidence="6" id="KW-1185">Reference proteome</keyword>
<evidence type="ECO:0000259" key="4">
    <source>
        <dbReference type="PROSITE" id="PS01124"/>
    </source>
</evidence>
<feature type="domain" description="HTH araC/xylS-type" evidence="4">
    <location>
        <begin position="212"/>
        <end position="310"/>
    </location>
</feature>
<dbReference type="CDD" id="cd03136">
    <property type="entry name" value="GATase1_AraC_ArgR_like"/>
    <property type="match status" value="1"/>
</dbReference>
<dbReference type="Proteomes" id="UP001165641">
    <property type="component" value="Unassembled WGS sequence"/>
</dbReference>
<comment type="caution">
    <text evidence="5">The sequence shown here is derived from an EMBL/GenBank/DDBJ whole genome shotgun (WGS) entry which is preliminary data.</text>
</comment>
<evidence type="ECO:0000313" key="5">
    <source>
        <dbReference type="EMBL" id="MDB6178313.1"/>
    </source>
</evidence>
<dbReference type="InterPro" id="IPR018060">
    <property type="entry name" value="HTH_AraC"/>
</dbReference>
<dbReference type="Gene3D" id="3.40.50.880">
    <property type="match status" value="1"/>
</dbReference>
<organism evidence="5 6">
    <name type="scientific">Paracoccus onchidii</name>
    <dbReference type="NCBI Taxonomy" id="3017813"/>
    <lineage>
        <taxon>Bacteria</taxon>
        <taxon>Pseudomonadati</taxon>
        <taxon>Pseudomonadota</taxon>
        <taxon>Alphaproteobacteria</taxon>
        <taxon>Rhodobacterales</taxon>
        <taxon>Paracoccaceae</taxon>
        <taxon>Paracoccus</taxon>
    </lineage>
</organism>
<dbReference type="EMBL" id="JAQBIE010000015">
    <property type="protein sequence ID" value="MDB6178313.1"/>
    <property type="molecule type" value="Genomic_DNA"/>
</dbReference>
<dbReference type="InterPro" id="IPR052158">
    <property type="entry name" value="INH-QAR"/>
</dbReference>
<dbReference type="InterPro" id="IPR009057">
    <property type="entry name" value="Homeodomain-like_sf"/>
</dbReference>
<sequence length="315" mass="34892">MSTTGEVHVSVLLFDYFSNHCLANAVEPLRAANTLSEKRLFSWQFLTPDGRAVRSSSDLPVQPSGKLGRDGGGDYLLLLPSYRYLGHDDATMRRSLRAAAGRYGAVVGLDTGAWLMASAGLLDGIEATIHWDEFSEFSERFPDVQARPARYVIAGNRITCGGAAATFELVIELIQRRFGAALALNVGALFMHGEWPAQMAHDLPVSGRGRVDRATALMRRHIEHPLAISDIAGQVAVTQRMLESEFRQYLKMSPSAAYRQLRLEAARRLLETGQDPVSEVATRCGWADHSAFARAFRQQFSMTPREWRLARCSAH</sequence>
<gene>
    <name evidence="5" type="ORF">PAF17_12480</name>
</gene>
<evidence type="ECO:0000256" key="1">
    <source>
        <dbReference type="ARBA" id="ARBA00023015"/>
    </source>
</evidence>
<dbReference type="Pfam" id="PF12833">
    <property type="entry name" value="HTH_18"/>
    <property type="match status" value="1"/>
</dbReference>
<proteinExistence type="predicted"/>
<dbReference type="PROSITE" id="PS01124">
    <property type="entry name" value="HTH_ARAC_FAMILY_2"/>
    <property type="match status" value="1"/>
</dbReference>
<dbReference type="Gene3D" id="1.10.10.60">
    <property type="entry name" value="Homeodomain-like"/>
    <property type="match status" value="1"/>
</dbReference>
<reference evidence="5" key="1">
    <citation type="submission" date="2022-12" db="EMBL/GenBank/DDBJ databases">
        <title>Paracoccus onchidii sp. nov., isolated from a marine invertebrate from the South China Sea.</title>
        <authorList>
            <person name="Xu S."/>
            <person name="Liu Z."/>
            <person name="Xu Y."/>
        </authorList>
    </citation>
    <scope>NUCLEOTIDE SEQUENCE</scope>
    <source>
        <strain evidence="5">Z330</strain>
    </source>
</reference>
<keyword evidence="2" id="KW-0238">DNA-binding</keyword>
<dbReference type="SMART" id="SM00342">
    <property type="entry name" value="HTH_ARAC"/>
    <property type="match status" value="1"/>
</dbReference>
<evidence type="ECO:0000313" key="6">
    <source>
        <dbReference type="Proteomes" id="UP001165641"/>
    </source>
</evidence>
<keyword evidence="3" id="KW-0804">Transcription</keyword>
<dbReference type="PANTHER" id="PTHR43130:SF3">
    <property type="entry name" value="HTH-TYPE TRANSCRIPTIONAL REGULATOR RV1931C"/>
    <property type="match status" value="1"/>
</dbReference>
<accession>A0ABT4ZH61</accession>
<protein>
    <submittedName>
        <fullName evidence="5">GlxA family transcriptional regulator</fullName>
    </submittedName>
</protein>
<dbReference type="InterPro" id="IPR029062">
    <property type="entry name" value="Class_I_gatase-like"/>
</dbReference>
<dbReference type="RefSeq" id="WP_271889435.1">
    <property type="nucleotide sequence ID" value="NZ_JAQBIE010000015.1"/>
</dbReference>
<dbReference type="SUPFAM" id="SSF46689">
    <property type="entry name" value="Homeodomain-like"/>
    <property type="match status" value="2"/>
</dbReference>